<dbReference type="PANTHER" id="PTHR37484:SF1">
    <property type="entry name" value="ROD SHAPE-DETERMINING PROTEIN MRED"/>
    <property type="match status" value="1"/>
</dbReference>
<keyword evidence="5 7" id="KW-1133">Transmembrane helix</keyword>
<evidence type="ECO:0000256" key="6">
    <source>
        <dbReference type="ARBA" id="ARBA00023136"/>
    </source>
</evidence>
<feature type="transmembrane region" description="Helical" evidence="7">
    <location>
        <begin position="130"/>
        <end position="150"/>
    </location>
</feature>
<dbReference type="NCBIfam" id="TIGR03426">
    <property type="entry name" value="shape_MreD"/>
    <property type="match status" value="1"/>
</dbReference>
<evidence type="ECO:0000256" key="3">
    <source>
        <dbReference type="ARBA" id="ARBA00022692"/>
    </source>
</evidence>
<keyword evidence="2" id="KW-1003">Cell membrane</keyword>
<dbReference type="AlphaFoldDB" id="T1AG99"/>
<evidence type="ECO:0000256" key="4">
    <source>
        <dbReference type="ARBA" id="ARBA00022960"/>
    </source>
</evidence>
<dbReference type="PANTHER" id="PTHR37484">
    <property type="entry name" value="ROD SHAPE-DETERMINING PROTEIN MRED"/>
    <property type="match status" value="1"/>
</dbReference>
<dbReference type="InterPro" id="IPR007227">
    <property type="entry name" value="Cell_shape_determining_MreD"/>
</dbReference>
<keyword evidence="6 7" id="KW-0472">Membrane</keyword>
<dbReference type="Pfam" id="PF04093">
    <property type="entry name" value="MreD"/>
    <property type="match status" value="1"/>
</dbReference>
<keyword evidence="3 7" id="KW-0812">Transmembrane</keyword>
<reference evidence="8" key="1">
    <citation type="submission" date="2013-08" db="EMBL/GenBank/DDBJ databases">
        <authorList>
            <person name="Mendez C."/>
            <person name="Richter M."/>
            <person name="Ferrer M."/>
            <person name="Sanchez J."/>
        </authorList>
    </citation>
    <scope>NUCLEOTIDE SEQUENCE</scope>
</reference>
<reference evidence="8" key="2">
    <citation type="journal article" date="2014" name="ISME J.">
        <title>Microbial stratification in low pH oxic and suboxic macroscopic growths along an acid mine drainage.</title>
        <authorList>
            <person name="Mendez-Garcia C."/>
            <person name="Mesa V."/>
            <person name="Sprenger R.R."/>
            <person name="Richter M."/>
            <person name="Diez M.S."/>
            <person name="Solano J."/>
            <person name="Bargiela R."/>
            <person name="Golyshina O.V."/>
            <person name="Manteca A."/>
            <person name="Ramos J.L."/>
            <person name="Gallego J.R."/>
            <person name="Llorente I."/>
            <person name="Martins Dos Santos V.A."/>
            <person name="Jensen O.N."/>
            <person name="Pelaez A.I."/>
            <person name="Sanchez J."/>
            <person name="Ferrer M."/>
        </authorList>
    </citation>
    <scope>NUCLEOTIDE SEQUENCE</scope>
</reference>
<dbReference type="GO" id="GO:0005886">
    <property type="term" value="C:plasma membrane"/>
    <property type="evidence" value="ECO:0007669"/>
    <property type="project" value="UniProtKB-SubCell"/>
</dbReference>
<name>T1AG99_9ZZZZ</name>
<protein>
    <submittedName>
        <fullName evidence="8">Cell shape-determining protein MreD</fullName>
    </submittedName>
</protein>
<sequence length="157" mass="17182">MNTSPRMAIFKSVLIALILTLVPLPSWLAIIRPDFVVLTVLYWSIRAPRSGGIGLGWACGLILDAFQGSVLGEHALAVALVAYLGVREHQRIRTKPLLQQSLAVLAVLALYEFVLWAIDGWSGHPLNTALRWVPALTGALLWPVVAPILARSYRPRG</sequence>
<dbReference type="InterPro" id="IPR026034">
    <property type="entry name" value="MreD_proteobac"/>
</dbReference>
<evidence type="ECO:0000313" key="8">
    <source>
        <dbReference type="EMBL" id="EQD40044.1"/>
    </source>
</evidence>
<accession>T1AG99</accession>
<dbReference type="EMBL" id="AUZX01012209">
    <property type="protein sequence ID" value="EQD40044.1"/>
    <property type="molecule type" value="Genomic_DNA"/>
</dbReference>
<feature type="transmembrane region" description="Helical" evidence="7">
    <location>
        <begin position="97"/>
        <end position="118"/>
    </location>
</feature>
<organism evidence="8">
    <name type="scientific">mine drainage metagenome</name>
    <dbReference type="NCBI Taxonomy" id="410659"/>
    <lineage>
        <taxon>unclassified sequences</taxon>
        <taxon>metagenomes</taxon>
        <taxon>ecological metagenomes</taxon>
    </lineage>
</organism>
<comment type="subcellular location">
    <subcellularLocation>
        <location evidence="1">Cell membrane</location>
        <topology evidence="1">Multi-pass membrane protein</topology>
    </subcellularLocation>
</comment>
<evidence type="ECO:0000256" key="5">
    <source>
        <dbReference type="ARBA" id="ARBA00022989"/>
    </source>
</evidence>
<keyword evidence="4" id="KW-0133">Cell shape</keyword>
<evidence type="ECO:0000256" key="1">
    <source>
        <dbReference type="ARBA" id="ARBA00004651"/>
    </source>
</evidence>
<proteinExistence type="predicted"/>
<evidence type="ECO:0000256" key="2">
    <source>
        <dbReference type="ARBA" id="ARBA00022475"/>
    </source>
</evidence>
<evidence type="ECO:0000256" key="7">
    <source>
        <dbReference type="SAM" id="Phobius"/>
    </source>
</evidence>
<comment type="caution">
    <text evidence="8">The sequence shown here is derived from an EMBL/GenBank/DDBJ whole genome shotgun (WGS) entry which is preliminary data.</text>
</comment>
<gene>
    <name evidence="8" type="ORF">B1A_16617</name>
</gene>
<feature type="transmembrane region" description="Helical" evidence="7">
    <location>
        <begin position="52"/>
        <end position="85"/>
    </location>
</feature>
<dbReference type="GO" id="GO:0008360">
    <property type="term" value="P:regulation of cell shape"/>
    <property type="evidence" value="ECO:0007669"/>
    <property type="project" value="UniProtKB-KW"/>
</dbReference>
<dbReference type="PIRSF" id="PIRSF018472">
    <property type="entry name" value="MreD_proteobac"/>
    <property type="match status" value="1"/>
</dbReference>